<dbReference type="AlphaFoldDB" id="A0AAI8IXX2"/>
<dbReference type="EMBL" id="CP029432">
    <property type="protein sequence ID" value="AWL64060.1"/>
    <property type="molecule type" value="Genomic_DNA"/>
</dbReference>
<name>A0AAI8IXX2_9ENTR</name>
<proteinExistence type="predicted"/>
<gene>
    <name evidence="1" type="ORF">DKC00_20980</name>
</gene>
<dbReference type="Proteomes" id="UP000245649">
    <property type="component" value="Chromosome"/>
</dbReference>
<sequence>MRNAREFLSFSLGRWFFFYIAADPRGVRSCFDALLWIILCVKRYKAGFCWGMQQSVIFLPFFYCGRSRTPYNAPPSTRQM</sequence>
<evidence type="ECO:0000313" key="2">
    <source>
        <dbReference type="Proteomes" id="UP000245649"/>
    </source>
</evidence>
<protein>
    <submittedName>
        <fullName evidence="1">Uncharacterized protein</fullName>
    </submittedName>
</protein>
<reference evidence="1 2" key="1">
    <citation type="submission" date="2018-05" db="EMBL/GenBank/DDBJ databases">
        <title>Klebsiella quasipneumonaiae provides a window into carbapenemase gene transfer, plasmid rearrangements and nosocomial acquisition from the hospital environment.</title>
        <authorList>
            <person name="Mathers A.J."/>
            <person name="Vegesana K."/>
            <person name="Stoesser N."/>
            <person name="Crook D."/>
            <person name="Vaughan A."/>
            <person name="Barry K."/>
            <person name="Parikh H."/>
            <person name="Sebra R."/>
            <person name="Kotay S."/>
            <person name="Walker A.S."/>
            <person name="Sheppard A.E."/>
        </authorList>
    </citation>
    <scope>NUCLEOTIDE SEQUENCE [LARGE SCALE GENOMIC DNA]</scope>
    <source>
        <strain evidence="1 2">CAV2018</strain>
    </source>
</reference>
<accession>A0AAI8IXX2</accession>
<organism evidence="1 2">
    <name type="scientific">Klebsiella quasipneumoniae</name>
    <dbReference type="NCBI Taxonomy" id="1463165"/>
    <lineage>
        <taxon>Bacteria</taxon>
        <taxon>Pseudomonadati</taxon>
        <taxon>Pseudomonadota</taxon>
        <taxon>Gammaproteobacteria</taxon>
        <taxon>Enterobacterales</taxon>
        <taxon>Enterobacteriaceae</taxon>
        <taxon>Klebsiella/Raoultella group</taxon>
        <taxon>Klebsiella</taxon>
        <taxon>Klebsiella pneumoniae complex</taxon>
    </lineage>
</organism>
<evidence type="ECO:0000313" key="1">
    <source>
        <dbReference type="EMBL" id="AWL64060.1"/>
    </source>
</evidence>